<keyword evidence="8 11" id="KW-0496">Mitochondrion</keyword>
<evidence type="ECO:0000313" key="14">
    <source>
        <dbReference type="Proteomes" id="UP000078348"/>
    </source>
</evidence>
<protein>
    <recommendedName>
        <fullName evidence="11">Mitochondrial inner membrane protease subunit</fullName>
        <ecNumber evidence="11">3.4.21.-</ecNumber>
    </recommendedName>
</protein>
<evidence type="ECO:0000256" key="9">
    <source>
        <dbReference type="ARBA" id="ARBA00023136"/>
    </source>
</evidence>
<dbReference type="GO" id="GO:0042720">
    <property type="term" value="C:mitochondrial inner membrane peptidase complex"/>
    <property type="evidence" value="ECO:0007669"/>
    <property type="project" value="InterPro"/>
</dbReference>
<dbReference type="AlphaFoldDB" id="A0A196SB40"/>
<dbReference type="InterPro" id="IPR019756">
    <property type="entry name" value="Pept_S26A_signal_pept_1_Ser-AS"/>
</dbReference>
<proteinExistence type="inferred from homology"/>
<name>A0A196SB40_BLAHN</name>
<dbReference type="Pfam" id="PF10502">
    <property type="entry name" value="Peptidase_S26"/>
    <property type="match status" value="1"/>
</dbReference>
<dbReference type="FunFam" id="2.10.109.10:FF:000005">
    <property type="entry name" value="Mitochondrial inner membrane protease subunit"/>
    <property type="match status" value="1"/>
</dbReference>
<feature type="domain" description="Peptidase S26" evidence="12">
    <location>
        <begin position="15"/>
        <end position="106"/>
    </location>
</feature>
<dbReference type="InterPro" id="IPR019757">
    <property type="entry name" value="Pept_S26A_signal_pept_1_Lys-AS"/>
</dbReference>
<evidence type="ECO:0000259" key="12">
    <source>
        <dbReference type="Pfam" id="PF10502"/>
    </source>
</evidence>
<keyword evidence="4" id="KW-0812">Transmembrane</keyword>
<gene>
    <name evidence="13" type="ORF">AV274_4039</name>
</gene>
<accession>A0A196SB40</accession>
<evidence type="ECO:0000256" key="6">
    <source>
        <dbReference type="ARBA" id="ARBA00022801"/>
    </source>
</evidence>
<comment type="similarity">
    <text evidence="2">Belongs to the peptidase S26 family. IMP2 subfamily.</text>
</comment>
<dbReference type="EC" id="3.4.21.-" evidence="11"/>
<dbReference type="GO" id="GO:0004252">
    <property type="term" value="F:serine-type endopeptidase activity"/>
    <property type="evidence" value="ECO:0007669"/>
    <property type="project" value="InterPro"/>
</dbReference>
<dbReference type="PANTHER" id="PTHR46041:SF2">
    <property type="entry name" value="MITOCHONDRIAL INNER MEMBRANE PROTEASE SUBUNIT 2"/>
    <property type="match status" value="1"/>
</dbReference>
<comment type="subcellular location">
    <subcellularLocation>
        <location evidence="1">Mitochondrion inner membrane</location>
        <topology evidence="1">Single-pass membrane protein</topology>
    </subcellularLocation>
</comment>
<evidence type="ECO:0000256" key="2">
    <source>
        <dbReference type="ARBA" id="ARBA00007066"/>
    </source>
</evidence>
<dbReference type="Gene3D" id="2.10.109.10">
    <property type="entry name" value="Umud Fragment, subunit A"/>
    <property type="match status" value="1"/>
</dbReference>
<organism evidence="13 14">
    <name type="scientific">Blastocystis sp. subtype 1 (strain ATCC 50177 / NandII)</name>
    <dbReference type="NCBI Taxonomy" id="478820"/>
    <lineage>
        <taxon>Eukaryota</taxon>
        <taxon>Sar</taxon>
        <taxon>Stramenopiles</taxon>
        <taxon>Bigyra</taxon>
        <taxon>Opalozoa</taxon>
        <taxon>Opalinata</taxon>
        <taxon>Blastocystidae</taxon>
        <taxon>Blastocystis</taxon>
    </lineage>
</organism>
<dbReference type="STRING" id="478820.A0A196SB40"/>
<dbReference type="InterPro" id="IPR019533">
    <property type="entry name" value="Peptidase_S26"/>
</dbReference>
<dbReference type="PANTHER" id="PTHR46041">
    <property type="entry name" value="MITOCHONDRIAL INNER MEMBRANE PROTEASE SUBUNIT 2"/>
    <property type="match status" value="1"/>
</dbReference>
<evidence type="ECO:0000256" key="5">
    <source>
        <dbReference type="ARBA" id="ARBA00022792"/>
    </source>
</evidence>
<dbReference type="PROSITE" id="PS00760">
    <property type="entry name" value="SPASE_I_2"/>
    <property type="match status" value="1"/>
</dbReference>
<evidence type="ECO:0000256" key="4">
    <source>
        <dbReference type="ARBA" id="ARBA00022692"/>
    </source>
</evidence>
<keyword evidence="6 11" id="KW-0378">Hydrolase</keyword>
<evidence type="ECO:0000256" key="1">
    <source>
        <dbReference type="ARBA" id="ARBA00004434"/>
    </source>
</evidence>
<dbReference type="NCBIfam" id="TIGR02227">
    <property type="entry name" value="sigpep_I_bact"/>
    <property type="match status" value="1"/>
</dbReference>
<dbReference type="PROSITE" id="PS00501">
    <property type="entry name" value="SPASE_I_1"/>
    <property type="match status" value="1"/>
</dbReference>
<sequence>MQGLLRAVKNPWVSVSAAVVAAYVLSEEVGCIASVEGGSMQPTLNPAVNGKPRHEWVWVSKIGCKRFQYSRGDVVMLRSPTNPRRFLVKRVVAIPGDWVQLKGNKLFEVEKGHCWIEGDNAGNSIDSYRFGQVPLGLLEGRVTRVVFPFSSIRKIGAFESQETRVLFKEEDIKE</sequence>
<keyword evidence="14" id="KW-1185">Reference proteome</keyword>
<evidence type="ECO:0000256" key="10">
    <source>
        <dbReference type="PIRSR" id="PIRSR600223-1"/>
    </source>
</evidence>
<evidence type="ECO:0000256" key="7">
    <source>
        <dbReference type="ARBA" id="ARBA00022989"/>
    </source>
</evidence>
<dbReference type="CDD" id="cd06530">
    <property type="entry name" value="S26_SPase_I"/>
    <property type="match status" value="1"/>
</dbReference>
<dbReference type="GO" id="GO:0006465">
    <property type="term" value="P:signal peptide processing"/>
    <property type="evidence" value="ECO:0007669"/>
    <property type="project" value="InterPro"/>
</dbReference>
<comment type="caution">
    <text evidence="13">The sequence shown here is derived from an EMBL/GenBank/DDBJ whole genome shotgun (WGS) entry which is preliminary data.</text>
</comment>
<dbReference type="OrthoDB" id="9996127at2759"/>
<dbReference type="InterPro" id="IPR036286">
    <property type="entry name" value="LexA/Signal_pep-like_sf"/>
</dbReference>
<keyword evidence="9" id="KW-0472">Membrane</keyword>
<keyword evidence="5 11" id="KW-0999">Mitochondrion inner membrane</keyword>
<dbReference type="InterPro" id="IPR000223">
    <property type="entry name" value="Pept_S26A_signal_pept_1"/>
</dbReference>
<dbReference type="InterPro" id="IPR037730">
    <property type="entry name" value="IMP2"/>
</dbReference>
<dbReference type="GO" id="GO:0006627">
    <property type="term" value="P:protein processing involved in protein targeting to mitochondrion"/>
    <property type="evidence" value="ECO:0007669"/>
    <property type="project" value="InterPro"/>
</dbReference>
<dbReference type="Proteomes" id="UP000078348">
    <property type="component" value="Unassembled WGS sequence"/>
</dbReference>
<evidence type="ECO:0000256" key="8">
    <source>
        <dbReference type="ARBA" id="ARBA00023128"/>
    </source>
</evidence>
<dbReference type="PRINTS" id="PR00727">
    <property type="entry name" value="LEADERPTASE"/>
</dbReference>
<evidence type="ECO:0000256" key="11">
    <source>
        <dbReference type="RuleBase" id="RU362041"/>
    </source>
</evidence>
<dbReference type="SUPFAM" id="SSF51306">
    <property type="entry name" value="LexA/Signal peptidase"/>
    <property type="match status" value="1"/>
</dbReference>
<evidence type="ECO:0000313" key="13">
    <source>
        <dbReference type="EMBL" id="OAO14238.1"/>
    </source>
</evidence>
<keyword evidence="3 11" id="KW-0645">Protease</keyword>
<dbReference type="EMBL" id="LXWW01000272">
    <property type="protein sequence ID" value="OAO14238.1"/>
    <property type="molecule type" value="Genomic_DNA"/>
</dbReference>
<feature type="active site" evidence="10">
    <location>
        <position position="39"/>
    </location>
</feature>
<evidence type="ECO:0000256" key="3">
    <source>
        <dbReference type="ARBA" id="ARBA00022670"/>
    </source>
</evidence>
<keyword evidence="7" id="KW-1133">Transmembrane helix</keyword>
<feature type="active site" evidence="10">
    <location>
        <position position="89"/>
    </location>
</feature>
<reference evidence="13 14" key="1">
    <citation type="submission" date="2016-05" db="EMBL/GenBank/DDBJ databases">
        <title>Nuclear genome of Blastocystis sp. subtype 1 NandII.</title>
        <authorList>
            <person name="Gentekaki E."/>
            <person name="Curtis B."/>
            <person name="Stairs C."/>
            <person name="Eme L."/>
            <person name="Herman E."/>
            <person name="Klimes V."/>
            <person name="Arias M.C."/>
            <person name="Elias M."/>
            <person name="Hilliou F."/>
            <person name="Klute M."/>
            <person name="Malik S.-B."/>
            <person name="Pightling A."/>
            <person name="Rachubinski R."/>
            <person name="Salas D."/>
            <person name="Schlacht A."/>
            <person name="Suga H."/>
            <person name="Archibald J."/>
            <person name="Ball S.G."/>
            <person name="Clark G."/>
            <person name="Dacks J."/>
            <person name="Van Der Giezen M."/>
            <person name="Tsaousis A."/>
            <person name="Roger A."/>
        </authorList>
    </citation>
    <scope>NUCLEOTIDE SEQUENCE [LARGE SCALE GENOMIC DNA]</scope>
    <source>
        <strain evidence="14">ATCC 50177 / NandII</strain>
    </source>
</reference>